<dbReference type="GO" id="GO:0045944">
    <property type="term" value="P:positive regulation of transcription by RNA polymerase II"/>
    <property type="evidence" value="ECO:0000318"/>
    <property type="project" value="GO_Central"/>
</dbReference>
<dbReference type="OrthoDB" id="2262349at2759"/>
<dbReference type="GeneID" id="4620457"/>
<dbReference type="InParanoid" id="Q759S4"/>
<dbReference type="GO" id="GO:0005634">
    <property type="term" value="C:nucleus"/>
    <property type="evidence" value="ECO:0000318"/>
    <property type="project" value="GO_Central"/>
</dbReference>
<dbReference type="PANTHER" id="PTHR31644:SF2">
    <property type="entry name" value="TRANSCRIPTIONAL ACTIVATOR ARO80-RELATED"/>
    <property type="match status" value="1"/>
</dbReference>
<evidence type="ECO:0000256" key="1">
    <source>
        <dbReference type="SAM" id="MobiDB-lite"/>
    </source>
</evidence>
<reference evidence="4" key="2">
    <citation type="journal article" date="2013" name="G3 (Bethesda)">
        <title>Genomes of Ashbya fungi isolated from insects reveal four mating-type loci, numerous translocations, lack of transposons, and distinct gene duplications.</title>
        <authorList>
            <person name="Dietrich F.S."/>
            <person name="Voegeli S."/>
            <person name="Kuo S."/>
            <person name="Philippsen P."/>
        </authorList>
    </citation>
    <scope>GENOME REANNOTATION</scope>
    <source>
        <strain evidence="4">ATCC 10895 / CBS 109.51 / FGSC 9923 / NRRL Y-1056</strain>
    </source>
</reference>
<dbReference type="EMBL" id="AE016817">
    <property type="protein sequence ID" value="AAS52119.2"/>
    <property type="molecule type" value="Genomic_DNA"/>
</dbReference>
<dbReference type="SUPFAM" id="SSF57701">
    <property type="entry name" value="Zn2/Cys6 DNA-binding domain"/>
    <property type="match status" value="1"/>
</dbReference>
<accession>Q759S4</accession>
<proteinExistence type="predicted"/>
<dbReference type="AlphaFoldDB" id="Q759S4"/>
<name>Q759S4_EREGS</name>
<dbReference type="RefSeq" id="NP_984295.2">
    <property type="nucleotide sequence ID" value="NM_209648.2"/>
</dbReference>
<gene>
    <name evidence="3" type="ORF">AGOS_ADR199C</name>
</gene>
<dbReference type="InterPro" id="IPR001138">
    <property type="entry name" value="Zn2Cys6_DnaBD"/>
</dbReference>
<evidence type="ECO:0000313" key="3">
    <source>
        <dbReference type="EMBL" id="AAS52119.2"/>
    </source>
</evidence>
<sequence>MGEEEPNPSVEEWTQSSNAGSGRKWRRIYKACLNCRTRKVRCDLGPVDKPREPPCVRCSRERKECIFTELRRGRNRRIRVAKNDRAGHAEPDGGICVANAHGDPSSATGRFSGEPTALSAGSDPSPDSASNRGRDDQSSNSDEPEFSERPELSLSSEFTTLHNTLEFLTKAAGSVAKDNGRLLSSSTAVGKHSAAICESITLQLYNPLHNGQYASVVSGPRNPEAITDQAAASRTPQEEPESTKYPLLRNIEYVGPNNTLTVEEVIRLTELFFVTHYPFFPHIPLHMQDPEELARYPILLCGVLSISARYHKFEDIGLSNRGSPTRNIDVHEYLWRYCQQMISQTVWTEASTRSIGTVLVFLIFTEWNPRAIHRKCNDYANATDRQNEQSHSEKANTAHCGSGIPATERNGPRRFVLADQGSSGLSAMRRSKRMAWMLVGNAVRLAQDMDFINTSSKIFVATHTSETNCAMNMGQNSTLSHSLMNANIIGSESSTAISNPPMPSETEERYKSVLQRLGKHVPRGRGLSQLYNEFLEDERILYGLGGGSEYVEAYCDSLDQTKNNVSIETAYESSLLERGGQQVFLSFAQRAKIELLRIMSVGYETIYSNHAKLVLREKHHILSVLGLLSPQIENWYTQYNSLLVPAGGAPFNPTADFSRINPLDLVRRIDAESIICDYYYCQLYIYSLALTVDFRKPRHPNASWLDRLMKSARYVELAYNAAREVLRSAIRVHRIRMLKYMPTRWVERIVGAVAFIVKCYLTMAAHLTASHEASAILTLSAIPPDEVVNTIQRAAITLREASPDDVHLCNKYSTILMYLCSEMKLRNWPTPTPPLPRSVSGEPIRVPVFECSATPAARIFSPPHHPAESQTTGGTDPPPLPDHTLAAPSSDPAPLDTTSHLPWELIDWLHTSDEIGLDFVEPWTDVIERLMESGPDNIDTNSLY</sequence>
<feature type="domain" description="Zn(2)-C6 fungal-type" evidence="2">
    <location>
        <begin position="31"/>
        <end position="67"/>
    </location>
</feature>
<dbReference type="InterPro" id="IPR036864">
    <property type="entry name" value="Zn2-C6_fun-type_DNA-bd_sf"/>
</dbReference>
<dbReference type="PANTHER" id="PTHR31644">
    <property type="entry name" value="TRANSCRIPTIONAL ACTIVATOR ARO80-RELATED"/>
    <property type="match status" value="1"/>
</dbReference>
<reference evidence="3 4" key="1">
    <citation type="journal article" date="2004" name="Science">
        <title>The Ashbya gossypii genome as a tool for mapping the ancient Saccharomyces cerevisiae genome.</title>
        <authorList>
            <person name="Dietrich F.S."/>
            <person name="Voegeli S."/>
            <person name="Brachat S."/>
            <person name="Lerch A."/>
            <person name="Gates K."/>
            <person name="Steiner S."/>
            <person name="Mohr C."/>
            <person name="Pohlmann R."/>
            <person name="Luedi P."/>
            <person name="Choi S."/>
            <person name="Wing R.A."/>
            <person name="Flavier A."/>
            <person name="Gaffney T.D."/>
            <person name="Philippsen P."/>
        </authorList>
    </citation>
    <scope>NUCLEOTIDE SEQUENCE [LARGE SCALE GENOMIC DNA]</scope>
    <source>
        <strain evidence="4">ATCC 10895 / CBS 109.51 / FGSC 9923 / NRRL Y-1056</strain>
    </source>
</reference>
<dbReference type="CDD" id="cd00067">
    <property type="entry name" value="GAL4"/>
    <property type="match status" value="1"/>
</dbReference>
<dbReference type="CDD" id="cd12148">
    <property type="entry name" value="fungal_TF_MHR"/>
    <property type="match status" value="1"/>
</dbReference>
<dbReference type="eggNOG" id="ENOG502QQTI">
    <property type="taxonomic scope" value="Eukaryota"/>
</dbReference>
<dbReference type="Proteomes" id="UP000000591">
    <property type="component" value="Chromosome IV"/>
</dbReference>
<evidence type="ECO:0000259" key="2">
    <source>
        <dbReference type="PROSITE" id="PS50048"/>
    </source>
</evidence>
<dbReference type="Gene3D" id="4.10.240.10">
    <property type="entry name" value="Zn(2)-C6 fungal-type DNA-binding domain"/>
    <property type="match status" value="1"/>
</dbReference>
<feature type="region of interest" description="Disordered" evidence="1">
    <location>
        <begin position="859"/>
        <end position="896"/>
    </location>
</feature>
<keyword evidence="4" id="KW-1185">Reference proteome</keyword>
<dbReference type="FunCoup" id="Q759S4">
    <property type="interactions" value="366"/>
</dbReference>
<feature type="region of interest" description="Disordered" evidence="1">
    <location>
        <begin position="383"/>
        <end position="405"/>
    </location>
</feature>
<feature type="compositionally biased region" description="Basic and acidic residues" evidence="1">
    <location>
        <begin position="81"/>
        <end position="91"/>
    </location>
</feature>
<feature type="compositionally biased region" description="Low complexity" evidence="1">
    <location>
        <begin position="119"/>
        <end position="130"/>
    </location>
</feature>
<protein>
    <submittedName>
        <fullName evidence="3">ADR199Cp</fullName>
    </submittedName>
</protein>
<evidence type="ECO:0000313" key="4">
    <source>
        <dbReference type="Proteomes" id="UP000000591"/>
    </source>
</evidence>
<dbReference type="GO" id="GO:0000981">
    <property type="term" value="F:DNA-binding transcription factor activity, RNA polymerase II-specific"/>
    <property type="evidence" value="ECO:0000318"/>
    <property type="project" value="GO_Central"/>
</dbReference>
<feature type="compositionally biased region" description="Basic and acidic residues" evidence="1">
    <location>
        <begin position="385"/>
        <end position="396"/>
    </location>
</feature>
<dbReference type="SMART" id="SM00066">
    <property type="entry name" value="GAL4"/>
    <property type="match status" value="1"/>
</dbReference>
<dbReference type="GO" id="GO:0008270">
    <property type="term" value="F:zinc ion binding"/>
    <property type="evidence" value="ECO:0007669"/>
    <property type="project" value="InterPro"/>
</dbReference>
<dbReference type="InterPro" id="IPR052780">
    <property type="entry name" value="AAA_Catabolism_Regulators"/>
</dbReference>
<dbReference type="PROSITE" id="PS00463">
    <property type="entry name" value="ZN2_CY6_FUNGAL_1"/>
    <property type="match status" value="1"/>
</dbReference>
<feature type="region of interest" description="Disordered" evidence="1">
    <location>
        <begin position="81"/>
        <end position="155"/>
    </location>
</feature>
<organism evidence="3 4">
    <name type="scientific">Eremothecium gossypii (strain ATCC 10895 / CBS 109.51 / FGSC 9923 / NRRL Y-1056)</name>
    <name type="common">Yeast</name>
    <name type="synonym">Ashbya gossypii</name>
    <dbReference type="NCBI Taxonomy" id="284811"/>
    <lineage>
        <taxon>Eukaryota</taxon>
        <taxon>Fungi</taxon>
        <taxon>Dikarya</taxon>
        <taxon>Ascomycota</taxon>
        <taxon>Saccharomycotina</taxon>
        <taxon>Saccharomycetes</taxon>
        <taxon>Saccharomycetales</taxon>
        <taxon>Saccharomycetaceae</taxon>
        <taxon>Eremothecium</taxon>
    </lineage>
</organism>
<dbReference type="STRING" id="284811.Q759S4"/>
<dbReference type="HOGENOM" id="CLU_005663_0_0_1"/>
<feature type="region of interest" description="Disordered" evidence="1">
    <location>
        <begin position="1"/>
        <end position="22"/>
    </location>
</feature>
<dbReference type="OMA" id="IWAEAST"/>
<dbReference type="PROSITE" id="PS50048">
    <property type="entry name" value="ZN2_CY6_FUNGAL_2"/>
    <property type="match status" value="1"/>
</dbReference>
<dbReference type="KEGG" id="ago:AGOS_ADR199C"/>
<dbReference type="GO" id="GO:0009074">
    <property type="term" value="P:aromatic amino acid family catabolic process"/>
    <property type="evidence" value="ECO:0000318"/>
    <property type="project" value="GO_Central"/>
</dbReference>
<dbReference type="Pfam" id="PF00172">
    <property type="entry name" value="Zn_clus"/>
    <property type="match status" value="1"/>
</dbReference>